<evidence type="ECO:0000313" key="2">
    <source>
        <dbReference type="Proteomes" id="UP000051927"/>
    </source>
</evidence>
<dbReference type="Pfam" id="PF14903">
    <property type="entry name" value="WG_beta_rep"/>
    <property type="match status" value="4"/>
</dbReference>
<dbReference type="Proteomes" id="UP000051927">
    <property type="component" value="Unassembled WGS sequence"/>
</dbReference>
<accession>A0ABR5Q154</accession>
<dbReference type="EMBL" id="JQCP01000001">
    <property type="protein sequence ID" value="KRO02999.1"/>
    <property type="molecule type" value="Genomic_DNA"/>
</dbReference>
<dbReference type="PANTHER" id="PTHR37841">
    <property type="entry name" value="GLR2918 PROTEIN"/>
    <property type="match status" value="1"/>
</dbReference>
<dbReference type="PANTHER" id="PTHR37841:SF1">
    <property type="entry name" value="DUF3298 DOMAIN-CONTAINING PROTEIN"/>
    <property type="match status" value="1"/>
</dbReference>
<dbReference type="RefSeq" id="WP_003148346.1">
    <property type="nucleotide sequence ID" value="NZ_JQCP01000001.1"/>
</dbReference>
<reference evidence="1 2" key="1">
    <citation type="journal article" date="2015" name="Genome Announc.">
        <title>Expanding the biotechnology potential of lactobacilli through comparative genomics of 213 strains and associated genera.</title>
        <authorList>
            <person name="Sun Z."/>
            <person name="Harris H.M."/>
            <person name="McCann A."/>
            <person name="Guo C."/>
            <person name="Argimon S."/>
            <person name="Zhang W."/>
            <person name="Yang X."/>
            <person name="Jeffery I.B."/>
            <person name="Cooney J.C."/>
            <person name="Kagawa T.F."/>
            <person name="Liu W."/>
            <person name="Song Y."/>
            <person name="Salvetti E."/>
            <person name="Wrobel A."/>
            <person name="Rasinkangas P."/>
            <person name="Parkhill J."/>
            <person name="Rea M.C."/>
            <person name="O'Sullivan O."/>
            <person name="Ritari J."/>
            <person name="Douillard F.P."/>
            <person name="Paul Ross R."/>
            <person name="Yang R."/>
            <person name="Briner A.E."/>
            <person name="Felis G.E."/>
            <person name="de Vos W.M."/>
            <person name="Barrangou R."/>
            <person name="Klaenhammer T.R."/>
            <person name="Caufield P.W."/>
            <person name="Cui Y."/>
            <person name="Zhang H."/>
            <person name="O'Toole P.W."/>
        </authorList>
    </citation>
    <scope>NUCLEOTIDE SEQUENCE [LARGE SCALE GENOMIC DNA]</scope>
    <source>
        <strain evidence="1 2">DSM 7090</strain>
    </source>
</reference>
<evidence type="ECO:0008006" key="3">
    <source>
        <dbReference type="Google" id="ProtNLM"/>
    </source>
</evidence>
<comment type="caution">
    <text evidence="1">The sequence shown here is derived from an EMBL/GenBank/DDBJ whole genome shotgun (WGS) entry which is preliminary data.</text>
</comment>
<gene>
    <name evidence="1" type="ORF">IV60_GL000174</name>
</gene>
<organism evidence="1 2">
    <name type="scientific">Lancefieldella rimae</name>
    <dbReference type="NCBI Taxonomy" id="1383"/>
    <lineage>
        <taxon>Bacteria</taxon>
        <taxon>Bacillati</taxon>
        <taxon>Actinomycetota</taxon>
        <taxon>Coriobacteriia</taxon>
        <taxon>Coriobacteriales</taxon>
        <taxon>Atopobiaceae</taxon>
        <taxon>Lancefieldella</taxon>
    </lineage>
</organism>
<evidence type="ECO:0000313" key="1">
    <source>
        <dbReference type="EMBL" id="KRO02999.1"/>
    </source>
</evidence>
<sequence length="278" mass="31193">MNLSGEWVIEPKWRDAGCLSELDYFGAQDAESGLWGIARKDGSWQAEPYLSGKSGFSRIGYFNPHTQIAKACDEASDLWGFIDGSGDWVVKPFAKWINYAGDDKIYAASPVDSALYGLINIEGSWVVEPKFLDFGAFGKTGYADVILAETKRSGLVDKQGNWVVEPKFFGISTPNKSNFIPAKGCTKRSSDYLLWGFIDLSGEWVVEPKYAYIGSYNEKCDVVFVCPEGKGDLYRLINSKEEFVSDVRFSYISPKFSDEGYCYARPYKLKKPQKSRSM</sequence>
<name>A0ABR5Q154_9ACTN</name>
<dbReference type="InterPro" id="IPR032774">
    <property type="entry name" value="WG_beta_rep"/>
</dbReference>
<protein>
    <recommendedName>
        <fullName evidence="3">WG repeat-containing protein</fullName>
    </recommendedName>
</protein>
<dbReference type="GeneID" id="84904174"/>
<keyword evidence="2" id="KW-1185">Reference proteome</keyword>
<proteinExistence type="predicted"/>